<protein>
    <submittedName>
        <fullName evidence="5">Alpha-hydroxy acid oxidase</fullName>
        <ecNumber evidence="5">1.-.-.-</ecNumber>
    </submittedName>
</protein>
<reference evidence="5" key="1">
    <citation type="submission" date="2023-06" db="EMBL/GenBank/DDBJ databases">
        <title>Draft genome sequence of Nocardioides sp. SOB72.</title>
        <authorList>
            <person name="Zhang G."/>
        </authorList>
    </citation>
    <scope>NUCLEOTIDE SEQUENCE</scope>
    <source>
        <strain evidence="5">SOB72</strain>
    </source>
</reference>
<dbReference type="InterPro" id="IPR008259">
    <property type="entry name" value="FMN_hydac_DH_AS"/>
</dbReference>
<evidence type="ECO:0000256" key="1">
    <source>
        <dbReference type="ARBA" id="ARBA00001917"/>
    </source>
</evidence>
<gene>
    <name evidence="5" type="ORF">QWY29_19400</name>
</gene>
<evidence type="ECO:0000313" key="5">
    <source>
        <dbReference type="EMBL" id="MDN4163543.1"/>
    </source>
</evidence>
<dbReference type="PANTHER" id="PTHR10578">
    <property type="entry name" value="S -2-HYDROXY-ACID OXIDASE-RELATED"/>
    <property type="match status" value="1"/>
</dbReference>
<comment type="similarity">
    <text evidence="3">Belongs to the FMN-dependent alpha-hydroxy acid dehydrogenase family.</text>
</comment>
<dbReference type="GO" id="GO:0016491">
    <property type="term" value="F:oxidoreductase activity"/>
    <property type="evidence" value="ECO:0007669"/>
    <property type="project" value="UniProtKB-KW"/>
</dbReference>
<feature type="domain" description="FMN hydroxy acid dehydrogenase" evidence="4">
    <location>
        <begin position="1"/>
        <end position="345"/>
    </location>
</feature>
<dbReference type="PROSITE" id="PS00557">
    <property type="entry name" value="FMN_HYDROXY_ACID_DH_1"/>
    <property type="match status" value="1"/>
</dbReference>
<dbReference type="SUPFAM" id="SSF51395">
    <property type="entry name" value="FMN-linked oxidoreductases"/>
    <property type="match status" value="1"/>
</dbReference>
<dbReference type="InterPro" id="IPR037396">
    <property type="entry name" value="FMN_HAD"/>
</dbReference>
<evidence type="ECO:0000313" key="6">
    <source>
        <dbReference type="Proteomes" id="UP001168537"/>
    </source>
</evidence>
<dbReference type="PIRSF" id="PIRSF000138">
    <property type="entry name" value="Al-hdrx_acd_dh"/>
    <property type="match status" value="1"/>
</dbReference>
<sequence>MTSWLAGLEERARAVLPAPVHEYVAQGARESVSTGEARPAWAAHRFSPHVLRDVTDVDLGVELLGRRSELPWGVAPTTLQRAVHPDGELAMARATAAAGGLMVVSSNAGTPFADIGATGVRWWVQAYLPADRTLAEPMLARAVEAGAEAVVLTVDTPVVGTKHAVGESIWATVDPALVRVNFGPGHEERPGADKATDLGPHDLDWLRESTGLPVVVKGVLRPDDARRCVDAGASAVWVSNHGGRQLDRVLPTAVALPPVVAAVGDDAEVYVDGGLRSGLDVLAALAAGADAVFLGRPPVWALAEGEEGVARLHAELVEETVEALRLAGCRRVADTRDLLAAPALPAP</sequence>
<evidence type="ECO:0000256" key="3">
    <source>
        <dbReference type="ARBA" id="ARBA00024042"/>
    </source>
</evidence>
<dbReference type="Gene3D" id="3.20.20.70">
    <property type="entry name" value="Aldolase class I"/>
    <property type="match status" value="1"/>
</dbReference>
<dbReference type="EC" id="1.-.-.-" evidence="5"/>
<dbReference type="InterPro" id="IPR000262">
    <property type="entry name" value="FMN-dep_DH"/>
</dbReference>
<dbReference type="PANTHER" id="PTHR10578:SF143">
    <property type="entry name" value="FMN-DEPENDENT ALPHA-HYDROXY ACID DEHYDROGENASE PB1A11.03"/>
    <property type="match status" value="1"/>
</dbReference>
<keyword evidence="2 5" id="KW-0560">Oxidoreductase</keyword>
<dbReference type="InterPro" id="IPR013785">
    <property type="entry name" value="Aldolase_TIM"/>
</dbReference>
<dbReference type="PROSITE" id="PS51349">
    <property type="entry name" value="FMN_HYDROXY_ACID_DH_2"/>
    <property type="match status" value="1"/>
</dbReference>
<organism evidence="5 6">
    <name type="scientific">Nocardioides abyssi</name>
    <dbReference type="NCBI Taxonomy" id="3058370"/>
    <lineage>
        <taxon>Bacteria</taxon>
        <taxon>Bacillati</taxon>
        <taxon>Actinomycetota</taxon>
        <taxon>Actinomycetes</taxon>
        <taxon>Propionibacteriales</taxon>
        <taxon>Nocardioidaceae</taxon>
        <taxon>Nocardioides</taxon>
    </lineage>
</organism>
<dbReference type="Pfam" id="PF01070">
    <property type="entry name" value="FMN_dh"/>
    <property type="match status" value="1"/>
</dbReference>
<evidence type="ECO:0000256" key="2">
    <source>
        <dbReference type="ARBA" id="ARBA00023002"/>
    </source>
</evidence>
<dbReference type="RefSeq" id="WP_300962860.1">
    <property type="nucleotide sequence ID" value="NZ_JAUHJR010000015.1"/>
</dbReference>
<accession>A0ABT8EZC6</accession>
<comment type="caution">
    <text evidence="5">The sequence shown here is derived from an EMBL/GenBank/DDBJ whole genome shotgun (WGS) entry which is preliminary data.</text>
</comment>
<dbReference type="EMBL" id="JAUHJR010000015">
    <property type="protein sequence ID" value="MDN4163543.1"/>
    <property type="molecule type" value="Genomic_DNA"/>
</dbReference>
<dbReference type="CDD" id="cd02809">
    <property type="entry name" value="alpha_hydroxyacid_oxid_FMN"/>
    <property type="match status" value="1"/>
</dbReference>
<name>A0ABT8EZC6_9ACTN</name>
<keyword evidence="6" id="KW-1185">Reference proteome</keyword>
<evidence type="ECO:0000259" key="4">
    <source>
        <dbReference type="PROSITE" id="PS51349"/>
    </source>
</evidence>
<dbReference type="InterPro" id="IPR012133">
    <property type="entry name" value="Alpha-hydoxy_acid_DH_FMN"/>
</dbReference>
<proteinExistence type="inferred from homology"/>
<comment type="cofactor">
    <cofactor evidence="1">
        <name>FMN</name>
        <dbReference type="ChEBI" id="CHEBI:58210"/>
    </cofactor>
</comment>
<dbReference type="Proteomes" id="UP001168537">
    <property type="component" value="Unassembled WGS sequence"/>
</dbReference>